<dbReference type="InterPro" id="IPR051766">
    <property type="entry name" value="TXND_domain-containing"/>
</dbReference>
<dbReference type="Pfam" id="PF00085">
    <property type="entry name" value="Thioredoxin"/>
    <property type="match status" value="1"/>
</dbReference>
<name>A0A663E4F9_AQUCH</name>
<evidence type="ECO:0000313" key="3">
    <source>
        <dbReference type="Proteomes" id="UP000472275"/>
    </source>
</evidence>
<dbReference type="GeneTree" id="ENSGT00940000162486"/>
<reference evidence="2" key="2">
    <citation type="submission" date="2025-09" db="UniProtKB">
        <authorList>
            <consortium name="Ensembl"/>
        </authorList>
    </citation>
    <scope>IDENTIFICATION</scope>
</reference>
<protein>
    <recommendedName>
        <fullName evidence="1">Thioredoxin domain-containing protein</fullName>
    </recommendedName>
</protein>
<dbReference type="InterPro" id="IPR036249">
    <property type="entry name" value="Thioredoxin-like_sf"/>
</dbReference>
<dbReference type="Proteomes" id="UP000472275">
    <property type="component" value="Chromosome 10"/>
</dbReference>
<dbReference type="InterPro" id="IPR013766">
    <property type="entry name" value="Thioredoxin_domain"/>
</dbReference>
<dbReference type="InParanoid" id="A0A663E4F9"/>
<dbReference type="Gene3D" id="3.40.30.10">
    <property type="entry name" value="Glutaredoxin"/>
    <property type="match status" value="1"/>
</dbReference>
<accession>A0A663E4F9</accession>
<dbReference type="Ensembl" id="ENSACCT00020007195.1">
    <property type="protein sequence ID" value="ENSACCP00020006886.1"/>
    <property type="gene ID" value="ENSACCG00020004708.1"/>
</dbReference>
<dbReference type="SUPFAM" id="SSF52833">
    <property type="entry name" value="Thioredoxin-like"/>
    <property type="match status" value="1"/>
</dbReference>
<dbReference type="PANTHER" id="PTHR46135">
    <property type="entry name" value="NME/NM23 FAMILY MEMBER 8"/>
    <property type="match status" value="1"/>
</dbReference>
<reference evidence="2" key="1">
    <citation type="submission" date="2025-08" db="UniProtKB">
        <authorList>
            <consortium name="Ensembl"/>
        </authorList>
    </citation>
    <scope>IDENTIFICATION</scope>
</reference>
<proteinExistence type="predicted"/>
<dbReference type="AlphaFoldDB" id="A0A663E4F9"/>
<keyword evidence="3" id="KW-1185">Reference proteome</keyword>
<organism evidence="2 3">
    <name type="scientific">Aquila chrysaetos chrysaetos</name>
    <dbReference type="NCBI Taxonomy" id="223781"/>
    <lineage>
        <taxon>Eukaryota</taxon>
        <taxon>Metazoa</taxon>
        <taxon>Chordata</taxon>
        <taxon>Craniata</taxon>
        <taxon>Vertebrata</taxon>
        <taxon>Euteleostomi</taxon>
        <taxon>Archelosauria</taxon>
        <taxon>Archosauria</taxon>
        <taxon>Dinosauria</taxon>
        <taxon>Saurischia</taxon>
        <taxon>Theropoda</taxon>
        <taxon>Coelurosauria</taxon>
        <taxon>Aves</taxon>
        <taxon>Neognathae</taxon>
        <taxon>Neoaves</taxon>
        <taxon>Telluraves</taxon>
        <taxon>Accipitrimorphae</taxon>
        <taxon>Accipitriformes</taxon>
        <taxon>Accipitridae</taxon>
        <taxon>Accipitrinae</taxon>
        <taxon>Aquila</taxon>
    </lineage>
</organism>
<evidence type="ECO:0000259" key="1">
    <source>
        <dbReference type="Pfam" id="PF00085"/>
    </source>
</evidence>
<sequence>MLCLKGLIVVDAFQAWCGPCKTVVDLFRKVRNEVGSDLLHFAVAEVDSIDALKKYRGKCKPVFLFYAVIHVSSIHAMLARECVFCPAGPSGSASCYCRTSLLSQAALVHPKTYQERQRMLFQSFPLVLEQSSSVGEEGLVHNTIGDVLLW</sequence>
<evidence type="ECO:0000313" key="2">
    <source>
        <dbReference type="Ensembl" id="ENSACCP00020006886.1"/>
    </source>
</evidence>
<feature type="domain" description="Thioredoxin" evidence="1">
    <location>
        <begin position="6"/>
        <end position="65"/>
    </location>
</feature>
<dbReference type="PANTHER" id="PTHR46135:SF3">
    <property type="entry name" value="NME_NM23 FAMILY MEMBER 8"/>
    <property type="match status" value="1"/>
</dbReference>